<evidence type="ECO:0000256" key="1">
    <source>
        <dbReference type="SAM" id="MobiDB-lite"/>
    </source>
</evidence>
<dbReference type="Proteomes" id="UP000191691">
    <property type="component" value="Unassembled WGS sequence"/>
</dbReference>
<organism evidence="2 3">
    <name type="scientific">Penicillium nalgiovense</name>
    <dbReference type="NCBI Taxonomy" id="60175"/>
    <lineage>
        <taxon>Eukaryota</taxon>
        <taxon>Fungi</taxon>
        <taxon>Dikarya</taxon>
        <taxon>Ascomycota</taxon>
        <taxon>Pezizomycotina</taxon>
        <taxon>Eurotiomycetes</taxon>
        <taxon>Eurotiomycetidae</taxon>
        <taxon>Eurotiales</taxon>
        <taxon>Aspergillaceae</taxon>
        <taxon>Penicillium</taxon>
    </lineage>
</organism>
<sequence>MLSQVMNSKTVRLLTELEPDAITSSNIGCSFHLAKWHIIATSFTSRSRPSSRTAQTFTISLFQYIGAQPQSSLKESVSIIKNATLGLLFAIMSPSHPAGPYGNSVPGSFQNRTGIPRQTDIREMDPLPKEIRFARVTSTETKGSDP</sequence>
<keyword evidence="3" id="KW-1185">Reference proteome</keyword>
<dbReference type="EMBL" id="MOOB01000033">
    <property type="protein sequence ID" value="OQE83260.1"/>
    <property type="molecule type" value="Genomic_DNA"/>
</dbReference>
<evidence type="ECO:0000313" key="2">
    <source>
        <dbReference type="EMBL" id="OQE83260.1"/>
    </source>
</evidence>
<accession>A0A1V6Y730</accession>
<proteinExistence type="predicted"/>
<name>A0A1V6Y730_PENNA</name>
<dbReference type="AlphaFoldDB" id="A0A1V6Y730"/>
<gene>
    <name evidence="2" type="ORF">PENNAL_c0033G02139</name>
</gene>
<reference evidence="3" key="1">
    <citation type="journal article" date="2017" name="Nat. Microbiol.">
        <title>Global analysis of biosynthetic gene clusters reveals vast potential of secondary metabolite production in Penicillium species.</title>
        <authorList>
            <person name="Nielsen J.C."/>
            <person name="Grijseels S."/>
            <person name="Prigent S."/>
            <person name="Ji B."/>
            <person name="Dainat J."/>
            <person name="Nielsen K.F."/>
            <person name="Frisvad J.C."/>
            <person name="Workman M."/>
            <person name="Nielsen J."/>
        </authorList>
    </citation>
    <scope>NUCLEOTIDE SEQUENCE [LARGE SCALE GENOMIC DNA]</scope>
    <source>
        <strain evidence="3">IBT 13039</strain>
    </source>
</reference>
<feature type="region of interest" description="Disordered" evidence="1">
    <location>
        <begin position="101"/>
        <end position="127"/>
    </location>
</feature>
<comment type="caution">
    <text evidence="2">The sequence shown here is derived from an EMBL/GenBank/DDBJ whole genome shotgun (WGS) entry which is preliminary data.</text>
</comment>
<protein>
    <submittedName>
        <fullName evidence="2">Uncharacterized protein</fullName>
    </submittedName>
</protein>
<evidence type="ECO:0000313" key="3">
    <source>
        <dbReference type="Proteomes" id="UP000191691"/>
    </source>
</evidence>